<accession>A0A9D2F525</accession>
<proteinExistence type="predicted"/>
<keyword evidence="2" id="KW-1003">Cell membrane</keyword>
<gene>
    <name evidence="11" type="ORF">IAA20_01835</name>
</gene>
<sequence>MASQQVSTKTVLQVQNELFNAIDIRIDEMLQLNSFKTTFNKENIKHDIQTSAIGDMNVKQLILANENGEYVTYNPVPIDYHPYSLDWYTKAMEYGGKFYRTAPYIFGENNEQLITVAKAFRNRNAEWNVLAVNVSYKNVDNVIKNLSVGRTGQVSLISSTGAIISASDRSQIGKSLSSEVFFQEISNSPELTGFISLKNAHPTLSGYYFDKGMKNSTDWALVSLGKDEYNPEIQSLVISSIIVLVVMMAIIIFIAIALIIFIKETLLILTKRFEQISSGQLKHINRLVDTNENRFSFKSWAKRSVYGNPNGNEIQRLVDKYNQMIDSVCGIMTGVQIESENISTMSNSLLELSQQTNLATEEAAEMITGIANVTSTQAQETEGSVNSVQNLSSIINHLMTNISEMNRHSQESLGINEENMNIMDQVSINWQDELSHLDALTSNMNQMNTNIQDINKIIQVINDISYQTNLLALNASIEAARAGEFGRGFAVVASEIRQLAEKSKHSTQEIENIITTIQQQSQRMLEQTTASLEGGEKQAQLIGKAVSSSLEVFKRNHSLVDGVKEVHQATEQIVSIQQTVLDNLETIAASTQENAAATEEVSANTEEVLAMMEEFLGHVDRLSTISIKLKEQANQFTYDKVKK</sequence>
<dbReference type="SMART" id="SM00283">
    <property type="entry name" value="MA"/>
    <property type="match status" value="1"/>
</dbReference>
<dbReference type="PANTHER" id="PTHR32089:SF112">
    <property type="entry name" value="LYSOZYME-LIKE PROTEIN-RELATED"/>
    <property type="match status" value="1"/>
</dbReference>
<keyword evidence="7 8" id="KW-0807">Transducer</keyword>
<dbReference type="Gene3D" id="1.10.287.950">
    <property type="entry name" value="Methyl-accepting chemotaxis protein"/>
    <property type="match status" value="1"/>
</dbReference>
<dbReference type="Proteomes" id="UP000824063">
    <property type="component" value="Unassembled WGS sequence"/>
</dbReference>
<keyword evidence="6 9" id="KW-0472">Membrane</keyword>
<dbReference type="CDD" id="cd18773">
    <property type="entry name" value="PDC1_HK_sensor"/>
    <property type="match status" value="1"/>
</dbReference>
<dbReference type="InterPro" id="IPR004089">
    <property type="entry name" value="MCPsignal_dom"/>
</dbReference>
<reference evidence="11" key="2">
    <citation type="submission" date="2021-04" db="EMBL/GenBank/DDBJ databases">
        <authorList>
            <person name="Gilroy R."/>
        </authorList>
    </citation>
    <scope>NUCLEOTIDE SEQUENCE</scope>
    <source>
        <strain evidence="11">CHK172-16539</strain>
    </source>
</reference>
<dbReference type="EMBL" id="DXBN01000044">
    <property type="protein sequence ID" value="HIZ52669.1"/>
    <property type="molecule type" value="Genomic_DNA"/>
</dbReference>
<keyword evidence="5 9" id="KW-1133">Transmembrane helix</keyword>
<dbReference type="Pfam" id="PF02743">
    <property type="entry name" value="dCache_1"/>
    <property type="match status" value="1"/>
</dbReference>
<keyword evidence="3" id="KW-0145">Chemotaxis</keyword>
<organism evidence="11 12">
    <name type="scientific">Candidatus Enterococcus avicola</name>
    <dbReference type="NCBI Taxonomy" id="2838561"/>
    <lineage>
        <taxon>Bacteria</taxon>
        <taxon>Bacillati</taxon>
        <taxon>Bacillota</taxon>
        <taxon>Bacilli</taxon>
        <taxon>Lactobacillales</taxon>
        <taxon>Enterococcaceae</taxon>
        <taxon>Enterococcus</taxon>
    </lineage>
</organism>
<evidence type="ECO:0000256" key="5">
    <source>
        <dbReference type="ARBA" id="ARBA00022989"/>
    </source>
</evidence>
<evidence type="ECO:0000256" key="2">
    <source>
        <dbReference type="ARBA" id="ARBA00022475"/>
    </source>
</evidence>
<dbReference type="PANTHER" id="PTHR32089">
    <property type="entry name" value="METHYL-ACCEPTING CHEMOTAXIS PROTEIN MCPB"/>
    <property type="match status" value="1"/>
</dbReference>
<comment type="subcellular location">
    <subcellularLocation>
        <location evidence="1">Cell membrane</location>
        <topology evidence="1">Multi-pass membrane protein</topology>
    </subcellularLocation>
</comment>
<evidence type="ECO:0000259" key="10">
    <source>
        <dbReference type="PROSITE" id="PS50111"/>
    </source>
</evidence>
<dbReference type="Gene3D" id="6.10.340.10">
    <property type="match status" value="1"/>
</dbReference>
<dbReference type="GO" id="GO:0005886">
    <property type="term" value="C:plasma membrane"/>
    <property type="evidence" value="ECO:0007669"/>
    <property type="project" value="UniProtKB-SubCell"/>
</dbReference>
<evidence type="ECO:0000256" key="8">
    <source>
        <dbReference type="PROSITE-ProRule" id="PRU00284"/>
    </source>
</evidence>
<evidence type="ECO:0000256" key="1">
    <source>
        <dbReference type="ARBA" id="ARBA00004651"/>
    </source>
</evidence>
<evidence type="ECO:0000256" key="9">
    <source>
        <dbReference type="SAM" id="Phobius"/>
    </source>
</evidence>
<evidence type="ECO:0000256" key="6">
    <source>
        <dbReference type="ARBA" id="ARBA00023136"/>
    </source>
</evidence>
<dbReference type="SUPFAM" id="SSF58104">
    <property type="entry name" value="Methyl-accepting chemotaxis protein (MCP) signaling domain"/>
    <property type="match status" value="1"/>
</dbReference>
<dbReference type="AlphaFoldDB" id="A0A9D2F525"/>
<evidence type="ECO:0000256" key="4">
    <source>
        <dbReference type="ARBA" id="ARBA00022692"/>
    </source>
</evidence>
<evidence type="ECO:0000313" key="12">
    <source>
        <dbReference type="Proteomes" id="UP000824063"/>
    </source>
</evidence>
<reference evidence="11" key="1">
    <citation type="journal article" date="2021" name="PeerJ">
        <title>Extensive microbial diversity within the chicken gut microbiome revealed by metagenomics and culture.</title>
        <authorList>
            <person name="Gilroy R."/>
            <person name="Ravi A."/>
            <person name="Getino M."/>
            <person name="Pursley I."/>
            <person name="Horton D.L."/>
            <person name="Alikhan N.F."/>
            <person name="Baker D."/>
            <person name="Gharbi K."/>
            <person name="Hall N."/>
            <person name="Watson M."/>
            <person name="Adriaenssens E.M."/>
            <person name="Foster-Nyarko E."/>
            <person name="Jarju S."/>
            <person name="Secka A."/>
            <person name="Antonio M."/>
            <person name="Oren A."/>
            <person name="Chaudhuri R.R."/>
            <person name="La Ragione R."/>
            <person name="Hildebrand F."/>
            <person name="Pallen M.J."/>
        </authorList>
    </citation>
    <scope>NUCLEOTIDE SEQUENCE</scope>
    <source>
        <strain evidence="11">CHK172-16539</strain>
    </source>
</reference>
<evidence type="ECO:0000256" key="3">
    <source>
        <dbReference type="ARBA" id="ARBA00022500"/>
    </source>
</evidence>
<evidence type="ECO:0000256" key="7">
    <source>
        <dbReference type="ARBA" id="ARBA00023224"/>
    </source>
</evidence>
<name>A0A9D2F525_9ENTE</name>
<dbReference type="InterPro" id="IPR033479">
    <property type="entry name" value="dCache_1"/>
</dbReference>
<protein>
    <submittedName>
        <fullName evidence="11">Methyl-accepting chemotaxis protein</fullName>
    </submittedName>
</protein>
<dbReference type="Gene3D" id="3.30.450.20">
    <property type="entry name" value="PAS domain"/>
    <property type="match status" value="1"/>
</dbReference>
<feature type="transmembrane region" description="Helical" evidence="9">
    <location>
        <begin position="236"/>
        <end position="262"/>
    </location>
</feature>
<dbReference type="PROSITE" id="PS50111">
    <property type="entry name" value="CHEMOTAXIS_TRANSDUC_2"/>
    <property type="match status" value="1"/>
</dbReference>
<dbReference type="GO" id="GO:0006935">
    <property type="term" value="P:chemotaxis"/>
    <property type="evidence" value="ECO:0007669"/>
    <property type="project" value="UniProtKB-KW"/>
</dbReference>
<feature type="domain" description="Methyl-accepting transducer" evidence="10">
    <location>
        <begin position="352"/>
        <end position="609"/>
    </location>
</feature>
<dbReference type="Pfam" id="PF00015">
    <property type="entry name" value="MCPsignal"/>
    <property type="match status" value="1"/>
</dbReference>
<keyword evidence="4 9" id="KW-0812">Transmembrane</keyword>
<comment type="caution">
    <text evidence="11">The sequence shown here is derived from an EMBL/GenBank/DDBJ whole genome shotgun (WGS) entry which is preliminary data.</text>
</comment>
<evidence type="ECO:0000313" key="11">
    <source>
        <dbReference type="EMBL" id="HIZ52669.1"/>
    </source>
</evidence>
<dbReference type="GO" id="GO:0007165">
    <property type="term" value="P:signal transduction"/>
    <property type="evidence" value="ECO:0007669"/>
    <property type="project" value="UniProtKB-KW"/>
</dbReference>